<dbReference type="InterPro" id="IPR021567">
    <property type="entry name" value="LEDGF_IBD"/>
</dbReference>
<dbReference type="Proteomes" id="UP000694846">
    <property type="component" value="Unplaced"/>
</dbReference>
<dbReference type="InterPro" id="IPR035441">
    <property type="entry name" value="TFIIS/LEDGF_dom_sf"/>
</dbReference>
<dbReference type="SMART" id="SM00293">
    <property type="entry name" value="PWWP"/>
    <property type="match status" value="1"/>
</dbReference>
<dbReference type="Gene3D" id="2.30.30.140">
    <property type="match status" value="1"/>
</dbReference>
<dbReference type="CTD" id="43576"/>
<feature type="domain" description="PWWP" evidence="6">
    <location>
        <begin position="82"/>
        <end position="137"/>
    </location>
</feature>
<feature type="compositionally biased region" description="Polar residues" evidence="5">
    <location>
        <begin position="330"/>
        <end position="339"/>
    </location>
</feature>
<keyword evidence="3" id="KW-0175">Coiled coil</keyword>
<protein>
    <submittedName>
        <fullName evidence="8">PC4 and SFRS1-interacting protein isoform X1</fullName>
    </submittedName>
</protein>
<name>A0A8B8FZI8_9HEMI</name>
<feature type="compositionally biased region" description="Low complexity" evidence="5">
    <location>
        <begin position="346"/>
        <end position="365"/>
    </location>
</feature>
<feature type="compositionally biased region" description="Polar residues" evidence="5">
    <location>
        <begin position="173"/>
        <end position="187"/>
    </location>
</feature>
<feature type="region of interest" description="Disordered" evidence="5">
    <location>
        <begin position="173"/>
        <end position="236"/>
    </location>
</feature>
<dbReference type="Gene3D" id="1.20.930.10">
    <property type="entry name" value="Conserved domain common to transcription factors TFIIS, elongin A, CRSP70"/>
    <property type="match status" value="1"/>
</dbReference>
<dbReference type="GO" id="GO:0005634">
    <property type="term" value="C:nucleus"/>
    <property type="evidence" value="ECO:0007669"/>
    <property type="project" value="UniProtKB-SubCell"/>
</dbReference>
<feature type="region of interest" description="Disordered" evidence="5">
    <location>
        <begin position="283"/>
        <end position="437"/>
    </location>
</feature>
<evidence type="ECO:0000256" key="5">
    <source>
        <dbReference type="SAM" id="MobiDB-lite"/>
    </source>
</evidence>
<dbReference type="Pfam" id="PF11467">
    <property type="entry name" value="LEDGF"/>
    <property type="match status" value="1"/>
</dbReference>
<dbReference type="OrthoDB" id="62853at2759"/>
<evidence type="ECO:0000256" key="4">
    <source>
        <dbReference type="ARBA" id="ARBA00023242"/>
    </source>
</evidence>
<dbReference type="AlphaFoldDB" id="A0A8B8FZI8"/>
<feature type="compositionally biased region" description="Basic and acidic residues" evidence="5">
    <location>
        <begin position="384"/>
        <end position="403"/>
    </location>
</feature>
<proteinExistence type="inferred from homology"/>
<keyword evidence="7" id="KW-1185">Reference proteome</keyword>
<dbReference type="CDD" id="cd05834">
    <property type="entry name" value="PWWP_HRP"/>
    <property type="match status" value="1"/>
</dbReference>
<dbReference type="Pfam" id="PF00855">
    <property type="entry name" value="PWWP"/>
    <property type="match status" value="1"/>
</dbReference>
<dbReference type="SUPFAM" id="SSF63748">
    <property type="entry name" value="Tudor/PWWP/MBT"/>
    <property type="match status" value="1"/>
</dbReference>
<dbReference type="InterPro" id="IPR000313">
    <property type="entry name" value="PWWP_dom"/>
</dbReference>
<dbReference type="PANTHER" id="PTHR12550:SF70">
    <property type="entry name" value="JIL-1 ANCHORING AND STABILIZING PROTEIN, ISOFORM A"/>
    <property type="match status" value="1"/>
</dbReference>
<organism evidence="7 8">
    <name type="scientific">Sipha flava</name>
    <name type="common">yellow sugarcane aphid</name>
    <dbReference type="NCBI Taxonomy" id="143950"/>
    <lineage>
        <taxon>Eukaryota</taxon>
        <taxon>Metazoa</taxon>
        <taxon>Ecdysozoa</taxon>
        <taxon>Arthropoda</taxon>
        <taxon>Hexapoda</taxon>
        <taxon>Insecta</taxon>
        <taxon>Pterygota</taxon>
        <taxon>Neoptera</taxon>
        <taxon>Paraneoptera</taxon>
        <taxon>Hemiptera</taxon>
        <taxon>Sternorrhyncha</taxon>
        <taxon>Aphidomorpha</taxon>
        <taxon>Aphidoidea</taxon>
        <taxon>Aphididae</taxon>
        <taxon>Sipha</taxon>
    </lineage>
</organism>
<comment type="similarity">
    <text evidence="2">Belongs to the HDGF family.</text>
</comment>
<evidence type="ECO:0000259" key="6">
    <source>
        <dbReference type="PROSITE" id="PS50812"/>
    </source>
</evidence>
<dbReference type="InterPro" id="IPR036218">
    <property type="entry name" value="HIVI-bd_sf"/>
</dbReference>
<evidence type="ECO:0000256" key="3">
    <source>
        <dbReference type="ARBA" id="ARBA00023054"/>
    </source>
</evidence>
<sequence length="634" mass="71630">MPEVKALTSHRLRLYVDEFGKDVFFTDGTILFCRICEVKVLPQKKITILQHISLDKHVQGLQRQVEIYQKDCTMSSKKVFNIKDKVFAKIRGYPAWPALVSSVKADTPSRLRYNVYFYGTGERAECKPEELFPYEENKAKLGKPNKRKFFTEALQQIEDDDVSVLPESDTQVFTTPSNVANESSTVEPKNVVETEKISESNSESEGKLSNEETSSSKGKKSIGPKKSLGLSISKGTKRKISDVKPEAFTKKLVTKQKLAADTLKLSESRAIVLVEALKDSFIEKATNSQQKSETSNKKISVDGENSKTMDKNSETLNTTTESELEFNDVTLENSKTLKSIQKLKDSPTSSSEISSSNSSNVGHVSRSGRKIKPKKYSDYENDTEMPKRPRFSKENSKTSEKHNNGSNEIDILPEQNYKTKENPETKKAPKSHGSALEPHINDTVTKELNQVSKKIDEDEELPAALKDLMTGALSNIETGWKKTGTKKISKVEILHTEVDLLDYIHKLRSALRTDSADCEAALELLERISELQINALMLKKHQEIVDTIKKVTKYIGNANEWNLSEEEIIEHTEKATQVRRKAETVFNKFASYFIVPKGQTFQEVYAKEVEDFFLKTKNMDCSQIYGLTSDKQLK</sequence>
<feature type="compositionally biased region" description="Basic and acidic residues" evidence="5">
    <location>
        <begin position="190"/>
        <end position="210"/>
    </location>
</feature>
<dbReference type="GeneID" id="112687445"/>
<evidence type="ECO:0000313" key="7">
    <source>
        <dbReference type="Proteomes" id="UP000694846"/>
    </source>
</evidence>
<feature type="compositionally biased region" description="Basic and acidic residues" evidence="5">
    <location>
        <begin position="294"/>
        <end position="313"/>
    </location>
</feature>
<evidence type="ECO:0000256" key="1">
    <source>
        <dbReference type="ARBA" id="ARBA00004123"/>
    </source>
</evidence>
<accession>A0A8B8FZI8</accession>
<dbReference type="PROSITE" id="PS50812">
    <property type="entry name" value="PWWP"/>
    <property type="match status" value="1"/>
</dbReference>
<comment type="subcellular location">
    <subcellularLocation>
        <location evidence="1">Nucleus</location>
    </subcellularLocation>
</comment>
<gene>
    <name evidence="8" type="primary">LOC112687445</name>
</gene>
<keyword evidence="4" id="KW-0539">Nucleus</keyword>
<dbReference type="SUPFAM" id="SSF140576">
    <property type="entry name" value="HIV integrase-binding domain"/>
    <property type="match status" value="1"/>
</dbReference>
<dbReference type="RefSeq" id="XP_025415953.1">
    <property type="nucleotide sequence ID" value="XM_025560168.1"/>
</dbReference>
<evidence type="ECO:0000313" key="8">
    <source>
        <dbReference type="RefSeq" id="XP_025415953.1"/>
    </source>
</evidence>
<dbReference type="PANTHER" id="PTHR12550">
    <property type="entry name" value="HEPATOMA-DERIVED GROWTH FACTOR-RELATED"/>
    <property type="match status" value="1"/>
</dbReference>
<evidence type="ECO:0000256" key="2">
    <source>
        <dbReference type="ARBA" id="ARBA00005309"/>
    </source>
</evidence>
<reference evidence="8" key="1">
    <citation type="submission" date="2025-08" db="UniProtKB">
        <authorList>
            <consortium name="RefSeq"/>
        </authorList>
    </citation>
    <scope>IDENTIFICATION</scope>
    <source>
        <tissue evidence="8">Whole body</tissue>
    </source>
</reference>
<feature type="compositionally biased region" description="Basic and acidic residues" evidence="5">
    <location>
        <begin position="417"/>
        <end position="427"/>
    </location>
</feature>